<dbReference type="EMBL" id="MU853260">
    <property type="protein sequence ID" value="KAK4118753.1"/>
    <property type="molecule type" value="Genomic_DNA"/>
</dbReference>
<reference evidence="1" key="2">
    <citation type="submission" date="2023-05" db="EMBL/GenBank/DDBJ databases">
        <authorList>
            <consortium name="Lawrence Berkeley National Laboratory"/>
            <person name="Steindorff A."/>
            <person name="Hensen N."/>
            <person name="Bonometti L."/>
            <person name="Westerberg I."/>
            <person name="Brannstrom I.O."/>
            <person name="Guillou S."/>
            <person name="Cros-Aarteil S."/>
            <person name="Calhoun S."/>
            <person name="Haridas S."/>
            <person name="Kuo A."/>
            <person name="Mondo S."/>
            <person name="Pangilinan J."/>
            <person name="Riley R."/>
            <person name="Labutti K."/>
            <person name="Andreopoulos B."/>
            <person name="Lipzen A."/>
            <person name="Chen C."/>
            <person name="Yanf M."/>
            <person name="Daum C."/>
            <person name="Ng V."/>
            <person name="Clum A."/>
            <person name="Ohm R."/>
            <person name="Martin F."/>
            <person name="Silar P."/>
            <person name="Natvig D."/>
            <person name="Lalanne C."/>
            <person name="Gautier V."/>
            <person name="Ament-Velasquez S.L."/>
            <person name="Kruys A."/>
            <person name="Hutchinson M.I."/>
            <person name="Powell A.J."/>
            <person name="Barry K."/>
            <person name="Miller A.N."/>
            <person name="Grigoriev I.V."/>
            <person name="Debuchy R."/>
            <person name="Gladieux P."/>
            <person name="Thoren M.H."/>
            <person name="Johannesson H."/>
        </authorList>
    </citation>
    <scope>NUCLEOTIDE SEQUENCE</scope>
    <source>
        <strain evidence="1">CBS 731.68</strain>
    </source>
</reference>
<keyword evidence="2" id="KW-1185">Reference proteome</keyword>
<proteinExistence type="predicted"/>
<reference evidence="1" key="1">
    <citation type="journal article" date="2023" name="Mol. Phylogenet. Evol.">
        <title>Genome-scale phylogeny and comparative genomics of the fungal order Sordariales.</title>
        <authorList>
            <person name="Hensen N."/>
            <person name="Bonometti L."/>
            <person name="Westerberg I."/>
            <person name="Brannstrom I.O."/>
            <person name="Guillou S."/>
            <person name="Cros-Aarteil S."/>
            <person name="Calhoun S."/>
            <person name="Haridas S."/>
            <person name="Kuo A."/>
            <person name="Mondo S."/>
            <person name="Pangilinan J."/>
            <person name="Riley R."/>
            <person name="LaButti K."/>
            <person name="Andreopoulos B."/>
            <person name="Lipzen A."/>
            <person name="Chen C."/>
            <person name="Yan M."/>
            <person name="Daum C."/>
            <person name="Ng V."/>
            <person name="Clum A."/>
            <person name="Steindorff A."/>
            <person name="Ohm R.A."/>
            <person name="Martin F."/>
            <person name="Silar P."/>
            <person name="Natvig D.O."/>
            <person name="Lalanne C."/>
            <person name="Gautier V."/>
            <person name="Ament-Velasquez S.L."/>
            <person name="Kruys A."/>
            <person name="Hutchinson M.I."/>
            <person name="Powell A.J."/>
            <person name="Barry K."/>
            <person name="Miller A.N."/>
            <person name="Grigoriev I.V."/>
            <person name="Debuchy R."/>
            <person name="Gladieux P."/>
            <person name="Hiltunen Thoren M."/>
            <person name="Johannesson H."/>
        </authorList>
    </citation>
    <scope>NUCLEOTIDE SEQUENCE</scope>
    <source>
        <strain evidence="1">CBS 731.68</strain>
    </source>
</reference>
<dbReference type="AlphaFoldDB" id="A0AAN6TQF4"/>
<gene>
    <name evidence="1" type="ORF">N657DRAFT_542214</name>
</gene>
<sequence length="104" mass="10481">TCQSAFFDTISGDCQYHDCIYGQTPPDRFQSYIKATATEYCPGTSPTGSTTRATQTLTAVPTATSSSASASATGNSGALAWGSSGGMDAGLTLLGLWVAAGLLG</sequence>
<feature type="non-terminal residue" evidence="1">
    <location>
        <position position="1"/>
    </location>
</feature>
<organism evidence="1 2">
    <name type="scientific">Parathielavia appendiculata</name>
    <dbReference type="NCBI Taxonomy" id="2587402"/>
    <lineage>
        <taxon>Eukaryota</taxon>
        <taxon>Fungi</taxon>
        <taxon>Dikarya</taxon>
        <taxon>Ascomycota</taxon>
        <taxon>Pezizomycotina</taxon>
        <taxon>Sordariomycetes</taxon>
        <taxon>Sordariomycetidae</taxon>
        <taxon>Sordariales</taxon>
        <taxon>Chaetomiaceae</taxon>
        <taxon>Parathielavia</taxon>
    </lineage>
</organism>
<feature type="non-terminal residue" evidence="1">
    <location>
        <position position="104"/>
    </location>
</feature>
<evidence type="ECO:0000313" key="2">
    <source>
        <dbReference type="Proteomes" id="UP001302602"/>
    </source>
</evidence>
<protein>
    <submittedName>
        <fullName evidence="1">Uncharacterized protein</fullName>
    </submittedName>
</protein>
<dbReference type="GeneID" id="87824602"/>
<name>A0AAN6TQF4_9PEZI</name>
<evidence type="ECO:0000313" key="1">
    <source>
        <dbReference type="EMBL" id="KAK4118753.1"/>
    </source>
</evidence>
<dbReference type="Proteomes" id="UP001302602">
    <property type="component" value="Unassembled WGS sequence"/>
</dbReference>
<comment type="caution">
    <text evidence="1">The sequence shown here is derived from an EMBL/GenBank/DDBJ whole genome shotgun (WGS) entry which is preliminary data.</text>
</comment>
<accession>A0AAN6TQF4</accession>
<dbReference type="RefSeq" id="XP_062642526.1">
    <property type="nucleotide sequence ID" value="XM_062787832.1"/>
</dbReference>